<accession>A0A2G5DP04</accession>
<evidence type="ECO:0000313" key="2">
    <source>
        <dbReference type="Proteomes" id="UP000230069"/>
    </source>
</evidence>
<keyword evidence="2" id="KW-1185">Reference proteome</keyword>
<dbReference type="AlphaFoldDB" id="A0A2G5DP04"/>
<name>A0A2G5DP04_AQUCA</name>
<organism evidence="1 2">
    <name type="scientific">Aquilegia coerulea</name>
    <name type="common">Rocky mountain columbine</name>
    <dbReference type="NCBI Taxonomy" id="218851"/>
    <lineage>
        <taxon>Eukaryota</taxon>
        <taxon>Viridiplantae</taxon>
        <taxon>Streptophyta</taxon>
        <taxon>Embryophyta</taxon>
        <taxon>Tracheophyta</taxon>
        <taxon>Spermatophyta</taxon>
        <taxon>Magnoliopsida</taxon>
        <taxon>Ranunculales</taxon>
        <taxon>Ranunculaceae</taxon>
        <taxon>Thalictroideae</taxon>
        <taxon>Aquilegia</taxon>
    </lineage>
</organism>
<proteinExistence type="predicted"/>
<reference evidence="1 2" key="1">
    <citation type="submission" date="2017-09" db="EMBL/GenBank/DDBJ databases">
        <title>WGS assembly of Aquilegia coerulea Goldsmith.</title>
        <authorList>
            <person name="Hodges S."/>
            <person name="Kramer E."/>
            <person name="Nordborg M."/>
            <person name="Tomkins J."/>
            <person name="Borevitz J."/>
            <person name="Derieg N."/>
            <person name="Yan J."/>
            <person name="Mihaltcheva S."/>
            <person name="Hayes R.D."/>
            <person name="Rokhsar D."/>
        </authorList>
    </citation>
    <scope>NUCLEOTIDE SEQUENCE [LARGE SCALE GENOMIC DNA]</scope>
    <source>
        <strain evidence="2">cv. Goldsmith</strain>
    </source>
</reference>
<evidence type="ECO:0000313" key="1">
    <source>
        <dbReference type="EMBL" id="PIA45243.1"/>
    </source>
</evidence>
<dbReference type="Proteomes" id="UP000230069">
    <property type="component" value="Unassembled WGS sequence"/>
</dbReference>
<protein>
    <submittedName>
        <fullName evidence="1">Uncharacterized protein</fullName>
    </submittedName>
</protein>
<dbReference type="InParanoid" id="A0A2G5DP04"/>
<gene>
    <name evidence="1" type="ORF">AQUCO_01700643v1</name>
</gene>
<sequence length="70" mass="8064">MHISGPMDNILHIGQMPTSMLTLCNDQHKVTTSLTRWSGCITYATRKGNVKPIMNYSIIRMQPILYFKQH</sequence>
<dbReference type="EMBL" id="KZ305034">
    <property type="protein sequence ID" value="PIA45243.1"/>
    <property type="molecule type" value="Genomic_DNA"/>
</dbReference>